<gene>
    <name evidence="3" type="ORF">Mth01_44630</name>
</gene>
<dbReference type="Proteomes" id="UP000610966">
    <property type="component" value="Unassembled WGS sequence"/>
</dbReference>
<dbReference type="RefSeq" id="WP_204017877.1">
    <property type="nucleotide sequence ID" value="NZ_BOOG01000047.1"/>
</dbReference>
<sequence>MSVVTTYAVEGMTCGGCANRVRSALTTGIPGVDVIEVDPKAGRVQLSSAAPVSEEAVQAAVEKSGYRFAGILS</sequence>
<dbReference type="InterPro" id="IPR017969">
    <property type="entry name" value="Heavy-metal-associated_CS"/>
</dbReference>
<dbReference type="CDD" id="cd00371">
    <property type="entry name" value="HMA"/>
    <property type="match status" value="1"/>
</dbReference>
<dbReference type="SUPFAM" id="SSF55008">
    <property type="entry name" value="HMA, heavy metal-associated domain"/>
    <property type="match status" value="1"/>
</dbReference>
<dbReference type="PROSITE" id="PS01047">
    <property type="entry name" value="HMA_1"/>
    <property type="match status" value="1"/>
</dbReference>
<accession>A0A8J3RCQ8</accession>
<dbReference type="GO" id="GO:0046872">
    <property type="term" value="F:metal ion binding"/>
    <property type="evidence" value="ECO:0007669"/>
    <property type="project" value="UniProtKB-KW"/>
</dbReference>
<evidence type="ECO:0000259" key="2">
    <source>
        <dbReference type="PROSITE" id="PS50846"/>
    </source>
</evidence>
<dbReference type="Pfam" id="PF00403">
    <property type="entry name" value="HMA"/>
    <property type="match status" value="1"/>
</dbReference>
<dbReference type="AlphaFoldDB" id="A0A8J3RCQ8"/>
<comment type="caution">
    <text evidence="3">The sequence shown here is derived from an EMBL/GenBank/DDBJ whole genome shotgun (WGS) entry which is preliminary data.</text>
</comment>
<name>A0A8J3RCQ8_9ACTN</name>
<evidence type="ECO:0000256" key="1">
    <source>
        <dbReference type="ARBA" id="ARBA00022723"/>
    </source>
</evidence>
<dbReference type="InterPro" id="IPR036163">
    <property type="entry name" value="HMA_dom_sf"/>
</dbReference>
<proteinExistence type="predicted"/>
<keyword evidence="1" id="KW-0479">Metal-binding</keyword>
<keyword evidence="4" id="KW-1185">Reference proteome</keyword>
<evidence type="ECO:0000313" key="4">
    <source>
        <dbReference type="Proteomes" id="UP000610966"/>
    </source>
</evidence>
<dbReference type="PROSITE" id="PS50846">
    <property type="entry name" value="HMA_2"/>
    <property type="match status" value="1"/>
</dbReference>
<dbReference type="EMBL" id="BOOG01000047">
    <property type="protein sequence ID" value="GIH72210.1"/>
    <property type="molecule type" value="Genomic_DNA"/>
</dbReference>
<reference evidence="3" key="1">
    <citation type="submission" date="2021-01" db="EMBL/GenBank/DDBJ databases">
        <title>Whole genome shotgun sequence of Sphaerimonospora thailandensis NBRC 107569.</title>
        <authorList>
            <person name="Komaki H."/>
            <person name="Tamura T."/>
        </authorList>
    </citation>
    <scope>NUCLEOTIDE SEQUENCE</scope>
    <source>
        <strain evidence="3">NBRC 107569</strain>
    </source>
</reference>
<dbReference type="InterPro" id="IPR006121">
    <property type="entry name" value="HMA_dom"/>
</dbReference>
<protein>
    <submittedName>
        <fullName evidence="3">Metal-binding protein</fullName>
    </submittedName>
</protein>
<organism evidence="3 4">
    <name type="scientific">Sphaerimonospora thailandensis</name>
    <dbReference type="NCBI Taxonomy" id="795644"/>
    <lineage>
        <taxon>Bacteria</taxon>
        <taxon>Bacillati</taxon>
        <taxon>Actinomycetota</taxon>
        <taxon>Actinomycetes</taxon>
        <taxon>Streptosporangiales</taxon>
        <taxon>Streptosporangiaceae</taxon>
        <taxon>Sphaerimonospora</taxon>
    </lineage>
</organism>
<evidence type="ECO:0000313" key="3">
    <source>
        <dbReference type="EMBL" id="GIH72210.1"/>
    </source>
</evidence>
<dbReference type="Gene3D" id="3.30.70.100">
    <property type="match status" value="1"/>
</dbReference>
<feature type="domain" description="HMA" evidence="2">
    <location>
        <begin position="3"/>
        <end position="69"/>
    </location>
</feature>